<proteinExistence type="predicted"/>
<dbReference type="FunFam" id="3.30.70.270:FF:000003">
    <property type="entry name" value="Transposon Ty3-G Gag-Pol polyprotein"/>
    <property type="match status" value="1"/>
</dbReference>
<accession>A0AAD8QTD3</accession>
<dbReference type="Proteomes" id="UP001231189">
    <property type="component" value="Unassembled WGS sequence"/>
</dbReference>
<dbReference type="PANTHER" id="PTHR24559:SF444">
    <property type="entry name" value="REVERSE TRANSCRIPTASE DOMAIN-CONTAINING PROTEIN"/>
    <property type="match status" value="1"/>
</dbReference>
<protein>
    <recommendedName>
        <fullName evidence="2">Reverse transcriptase domain-containing protein</fullName>
    </recommendedName>
</protein>
<name>A0AAD8QTD3_LOLMU</name>
<gene>
    <name evidence="3" type="ORF">QYE76_031065</name>
</gene>
<dbReference type="AlphaFoldDB" id="A0AAD8QTD3"/>
<dbReference type="InterPro" id="IPR043128">
    <property type="entry name" value="Rev_trsase/Diguanyl_cyclase"/>
</dbReference>
<evidence type="ECO:0000313" key="3">
    <source>
        <dbReference type="EMBL" id="KAK1607392.1"/>
    </source>
</evidence>
<dbReference type="Gene3D" id="3.10.10.10">
    <property type="entry name" value="HIV Type 1 Reverse Transcriptase, subunit A, domain 1"/>
    <property type="match status" value="1"/>
</dbReference>
<dbReference type="Pfam" id="PF00078">
    <property type="entry name" value="RVT_1"/>
    <property type="match status" value="1"/>
</dbReference>
<dbReference type="SUPFAM" id="SSF56672">
    <property type="entry name" value="DNA/RNA polymerases"/>
    <property type="match status" value="1"/>
</dbReference>
<comment type="caution">
    <text evidence="3">The sequence shown here is derived from an EMBL/GenBank/DDBJ whole genome shotgun (WGS) entry which is preliminary data.</text>
</comment>
<organism evidence="3 4">
    <name type="scientific">Lolium multiflorum</name>
    <name type="common">Italian ryegrass</name>
    <name type="synonym">Lolium perenne subsp. multiflorum</name>
    <dbReference type="NCBI Taxonomy" id="4521"/>
    <lineage>
        <taxon>Eukaryota</taxon>
        <taxon>Viridiplantae</taxon>
        <taxon>Streptophyta</taxon>
        <taxon>Embryophyta</taxon>
        <taxon>Tracheophyta</taxon>
        <taxon>Spermatophyta</taxon>
        <taxon>Magnoliopsida</taxon>
        <taxon>Liliopsida</taxon>
        <taxon>Poales</taxon>
        <taxon>Poaceae</taxon>
        <taxon>BOP clade</taxon>
        <taxon>Pooideae</taxon>
        <taxon>Poodae</taxon>
        <taxon>Poeae</taxon>
        <taxon>Poeae Chloroplast Group 2 (Poeae type)</taxon>
        <taxon>Loliodinae</taxon>
        <taxon>Loliinae</taxon>
        <taxon>Lolium</taxon>
    </lineage>
</organism>
<reference evidence="3" key="1">
    <citation type="submission" date="2023-07" db="EMBL/GenBank/DDBJ databases">
        <title>A chromosome-level genome assembly of Lolium multiflorum.</title>
        <authorList>
            <person name="Chen Y."/>
            <person name="Copetti D."/>
            <person name="Kolliker R."/>
            <person name="Studer B."/>
        </authorList>
    </citation>
    <scope>NUCLEOTIDE SEQUENCE</scope>
    <source>
        <strain evidence="3">02402/16</strain>
        <tissue evidence="3">Leaf</tissue>
    </source>
</reference>
<dbReference type="CDD" id="cd01647">
    <property type="entry name" value="RT_LTR"/>
    <property type="match status" value="1"/>
</dbReference>
<dbReference type="PANTHER" id="PTHR24559">
    <property type="entry name" value="TRANSPOSON TY3-I GAG-POL POLYPROTEIN"/>
    <property type="match status" value="1"/>
</dbReference>
<dbReference type="InterPro" id="IPR043502">
    <property type="entry name" value="DNA/RNA_pol_sf"/>
</dbReference>
<keyword evidence="4" id="KW-1185">Reference proteome</keyword>
<evidence type="ECO:0000256" key="1">
    <source>
        <dbReference type="SAM" id="MobiDB-lite"/>
    </source>
</evidence>
<evidence type="ECO:0000313" key="4">
    <source>
        <dbReference type="Proteomes" id="UP001231189"/>
    </source>
</evidence>
<evidence type="ECO:0000259" key="2">
    <source>
        <dbReference type="Pfam" id="PF00078"/>
    </source>
</evidence>
<dbReference type="EMBL" id="JAUUTY010000007">
    <property type="protein sequence ID" value="KAK1607392.1"/>
    <property type="molecule type" value="Genomic_DNA"/>
</dbReference>
<sequence>MTVVEYRDKFLTLSRYAPDETDTTDKRKERFLNGLHDEMQTVLVNIPFVDLEALVDSAIQMEGKLNQANENRKRRMMHQSGPSNTPSYHHLKIRATDIPKTAFTTRYGLYEYNVMSFGLTNAPAYFMNLMNKIFMNFLDKFVVVFIDDILIYSKSEEEHEQHLEIILETLRQHKLYAKFSKCEFWLKEVGFLGHILSAGGIAVDPAKIKTVAEWQAPTTQTEVRAFSDWRDTTADSLKDSRA</sequence>
<feature type="domain" description="Reverse transcriptase" evidence="2">
    <location>
        <begin position="88"/>
        <end position="196"/>
    </location>
</feature>
<dbReference type="InterPro" id="IPR000477">
    <property type="entry name" value="RT_dom"/>
</dbReference>
<feature type="region of interest" description="Disordered" evidence="1">
    <location>
        <begin position="70"/>
        <end position="89"/>
    </location>
</feature>
<dbReference type="Gene3D" id="3.30.70.270">
    <property type="match status" value="1"/>
</dbReference>
<dbReference type="InterPro" id="IPR053134">
    <property type="entry name" value="RNA-dir_DNA_polymerase"/>
</dbReference>